<dbReference type="Proteomes" id="UP000078397">
    <property type="component" value="Unassembled WGS sequence"/>
</dbReference>
<keyword evidence="2" id="KW-0496">Mitochondrion</keyword>
<gene>
    <name evidence="3" type="ORF">VFPPC_05128</name>
</gene>
<organism evidence="3 4">
    <name type="scientific">Pochonia chlamydosporia 170</name>
    <dbReference type="NCBI Taxonomy" id="1380566"/>
    <lineage>
        <taxon>Eukaryota</taxon>
        <taxon>Fungi</taxon>
        <taxon>Dikarya</taxon>
        <taxon>Ascomycota</taxon>
        <taxon>Pezizomycotina</taxon>
        <taxon>Sordariomycetes</taxon>
        <taxon>Hypocreomycetidae</taxon>
        <taxon>Hypocreales</taxon>
        <taxon>Clavicipitaceae</taxon>
        <taxon>Pochonia</taxon>
    </lineage>
</organism>
<keyword evidence="4" id="KW-1185">Reference proteome</keyword>
<accession>A0A179FV83</accession>
<comment type="subcellular location">
    <subcellularLocation>
        <location evidence="1">Mitochondrion</location>
    </subcellularLocation>
</comment>
<dbReference type="PANTHER" id="PTHR28133:SF1">
    <property type="entry name" value="REQUIRED FOR RESPIRATORY GROWTH PROTEIN 7, MITOCHONDRIAL"/>
    <property type="match status" value="1"/>
</dbReference>
<evidence type="ECO:0000313" key="4">
    <source>
        <dbReference type="Proteomes" id="UP000078397"/>
    </source>
</evidence>
<comment type="caution">
    <text evidence="3">The sequence shown here is derived from an EMBL/GenBank/DDBJ whole genome shotgun (WGS) entry which is preliminary data.</text>
</comment>
<dbReference type="InterPro" id="IPR018828">
    <property type="entry name" value="RRG7"/>
</dbReference>
<evidence type="ECO:0000256" key="1">
    <source>
        <dbReference type="ARBA" id="ARBA00004173"/>
    </source>
</evidence>
<dbReference type="AlphaFoldDB" id="A0A179FV83"/>
<dbReference type="PANTHER" id="PTHR28133">
    <property type="entry name" value="REQUIRED FOR RESPIRATORY GROWTH PROTEIN 7, MITOCHONDRIAL"/>
    <property type="match status" value="1"/>
</dbReference>
<dbReference type="Pfam" id="PF10356">
    <property type="entry name" value="RRG7"/>
    <property type="match status" value="2"/>
</dbReference>
<protein>
    <submittedName>
        <fullName evidence="3">Conserved fungal protein</fullName>
    </submittedName>
</protein>
<dbReference type="GO" id="GO:0005739">
    <property type="term" value="C:mitochondrion"/>
    <property type="evidence" value="ECO:0007669"/>
    <property type="project" value="UniProtKB-SubCell"/>
</dbReference>
<name>A0A179FV83_METCM</name>
<dbReference type="OrthoDB" id="20734at2759"/>
<reference evidence="3 4" key="1">
    <citation type="journal article" date="2016" name="PLoS Pathog.">
        <title>Biosynthesis of antibiotic leucinostatins in bio-control fungus Purpureocillium lilacinum and their inhibition on phytophthora revealed by genome mining.</title>
        <authorList>
            <person name="Wang G."/>
            <person name="Liu Z."/>
            <person name="Lin R."/>
            <person name="Li E."/>
            <person name="Mao Z."/>
            <person name="Ling J."/>
            <person name="Yang Y."/>
            <person name="Yin W.B."/>
            <person name="Xie B."/>
        </authorList>
    </citation>
    <scope>NUCLEOTIDE SEQUENCE [LARGE SCALE GENOMIC DNA]</scope>
    <source>
        <strain evidence="3">170</strain>
    </source>
</reference>
<evidence type="ECO:0000313" key="3">
    <source>
        <dbReference type="EMBL" id="OAQ68983.1"/>
    </source>
</evidence>
<dbReference type="KEGG" id="pchm:VFPPC_05128"/>
<dbReference type="RefSeq" id="XP_018145833.1">
    <property type="nucleotide sequence ID" value="XM_018284369.1"/>
</dbReference>
<sequence length="244" mass="26766">MLAIVRASLRPRPIRSLSIPCALHQPSRWFSHSLSRLVGEASSPPKLTYPDPPTANHSDLDSFISYARRTGLDEKSTVYVGTHYEYKVSRALSQYGFHLKRIGGASDYGTDLVGTWTLPSSSTAPLRVLVQCKAGTQRVGPQHIRELEGAFVGAPVGWRGTGVLGVLASERPATKGVRDSLGRSKWPMVYMCCSKEGAVSQMVWNQCAEELGLEEYGVSIRRGDDVEALVLLRNGRVVPLLEEK</sequence>
<dbReference type="GeneID" id="28848363"/>
<proteinExistence type="predicted"/>
<evidence type="ECO:0000256" key="2">
    <source>
        <dbReference type="ARBA" id="ARBA00023128"/>
    </source>
</evidence>
<dbReference type="EMBL" id="LSBJ02000003">
    <property type="protein sequence ID" value="OAQ68983.1"/>
    <property type="molecule type" value="Genomic_DNA"/>
</dbReference>